<comment type="similarity">
    <text evidence="2">Belongs to the ankyrin SOCS box (ASB) family.</text>
</comment>
<name>A0A8C1UWK6_CYPCA</name>
<feature type="repeat" description="ANK" evidence="7">
    <location>
        <begin position="233"/>
        <end position="265"/>
    </location>
</feature>
<evidence type="ECO:0000256" key="6">
    <source>
        <dbReference type="ARBA" id="ARBA00044976"/>
    </source>
</evidence>
<evidence type="ECO:0000256" key="5">
    <source>
        <dbReference type="ARBA" id="ARBA00023043"/>
    </source>
</evidence>
<dbReference type="Pfam" id="PF07525">
    <property type="entry name" value="SOCS_box"/>
    <property type="match status" value="1"/>
</dbReference>
<evidence type="ECO:0000256" key="3">
    <source>
        <dbReference type="ARBA" id="ARBA00022737"/>
    </source>
</evidence>
<dbReference type="Gene3D" id="1.25.40.20">
    <property type="entry name" value="Ankyrin repeat-containing domain"/>
    <property type="match status" value="1"/>
</dbReference>
<dbReference type="Pfam" id="PF12796">
    <property type="entry name" value="Ank_2"/>
    <property type="match status" value="2"/>
</dbReference>
<evidence type="ECO:0000259" key="8">
    <source>
        <dbReference type="PROSITE" id="PS50225"/>
    </source>
</evidence>
<dbReference type="PRINTS" id="PR01415">
    <property type="entry name" value="ANKYRIN"/>
</dbReference>
<keyword evidence="4" id="KW-0833">Ubl conjugation pathway</keyword>
<feature type="repeat" description="ANK" evidence="7">
    <location>
        <begin position="36"/>
        <end position="68"/>
    </location>
</feature>
<accession>A0A8C1UWK6</accession>
<dbReference type="SMART" id="SM00248">
    <property type="entry name" value="ANK"/>
    <property type="match status" value="6"/>
</dbReference>
<evidence type="ECO:0000256" key="7">
    <source>
        <dbReference type="PROSITE-ProRule" id="PRU00023"/>
    </source>
</evidence>
<organism evidence="9 10">
    <name type="scientific">Cyprinus carpio</name>
    <name type="common">Common carp</name>
    <dbReference type="NCBI Taxonomy" id="7962"/>
    <lineage>
        <taxon>Eukaryota</taxon>
        <taxon>Metazoa</taxon>
        <taxon>Chordata</taxon>
        <taxon>Craniata</taxon>
        <taxon>Vertebrata</taxon>
        <taxon>Euteleostomi</taxon>
        <taxon>Actinopterygii</taxon>
        <taxon>Neopterygii</taxon>
        <taxon>Teleostei</taxon>
        <taxon>Ostariophysi</taxon>
        <taxon>Cypriniformes</taxon>
        <taxon>Cyprinidae</taxon>
        <taxon>Cyprininae</taxon>
        <taxon>Cyprinus</taxon>
    </lineage>
</organism>
<dbReference type="Pfam" id="PF00023">
    <property type="entry name" value="Ank"/>
    <property type="match status" value="1"/>
</dbReference>
<dbReference type="InterPro" id="IPR036770">
    <property type="entry name" value="Ankyrin_rpt-contain_sf"/>
</dbReference>
<feature type="repeat" description="ANK" evidence="7">
    <location>
        <begin position="69"/>
        <end position="96"/>
    </location>
</feature>
<dbReference type="Ensembl" id="ENSCCRT00015044725.1">
    <property type="protein sequence ID" value="ENSCCRP00015043269.1"/>
    <property type="gene ID" value="ENSCCRG00015017950.1"/>
</dbReference>
<dbReference type="AlphaFoldDB" id="A0A8C1UWK6"/>
<dbReference type="CDD" id="cd03716">
    <property type="entry name" value="SOCS_ASB_like"/>
    <property type="match status" value="1"/>
</dbReference>
<dbReference type="SUPFAM" id="SSF48403">
    <property type="entry name" value="Ankyrin repeat"/>
    <property type="match status" value="1"/>
</dbReference>
<evidence type="ECO:0000313" key="10">
    <source>
        <dbReference type="Proteomes" id="UP000694700"/>
    </source>
</evidence>
<evidence type="ECO:0000256" key="1">
    <source>
        <dbReference type="ARBA" id="ARBA00004906"/>
    </source>
</evidence>
<dbReference type="FunFam" id="1.25.40.20:FF:000016">
    <property type="entry name" value="Ankyrin repeat and SOCS box containing 5"/>
    <property type="match status" value="1"/>
</dbReference>
<feature type="repeat" description="ANK" evidence="7">
    <location>
        <begin position="168"/>
        <end position="200"/>
    </location>
</feature>
<feature type="domain" description="SOCS box" evidence="8">
    <location>
        <begin position="278"/>
        <end position="327"/>
    </location>
</feature>
<dbReference type="InterPro" id="IPR002110">
    <property type="entry name" value="Ankyrin_rpt"/>
</dbReference>
<dbReference type="Gene3D" id="1.10.750.20">
    <property type="entry name" value="SOCS box"/>
    <property type="match status" value="1"/>
</dbReference>
<dbReference type="GO" id="GO:0045732">
    <property type="term" value="P:positive regulation of protein catabolic process"/>
    <property type="evidence" value="ECO:0007669"/>
    <property type="project" value="TreeGrafter"/>
</dbReference>
<dbReference type="InterPro" id="IPR051573">
    <property type="entry name" value="Ankyrin-SOCS_box_domain"/>
</dbReference>
<comment type="pathway">
    <text evidence="1">Protein modification; protein ubiquitination.</text>
</comment>
<evidence type="ECO:0000313" key="9">
    <source>
        <dbReference type="Ensembl" id="ENSCCRP00015043269.1"/>
    </source>
</evidence>
<dbReference type="UniPathway" id="UPA00143"/>
<dbReference type="PROSITE" id="PS50225">
    <property type="entry name" value="SOCS"/>
    <property type="match status" value="1"/>
</dbReference>
<dbReference type="PANTHER" id="PTHR24136">
    <property type="entry name" value="SOWAH (DROSOPHILA) HOMOLOG"/>
    <property type="match status" value="1"/>
</dbReference>
<evidence type="ECO:0000256" key="4">
    <source>
        <dbReference type="ARBA" id="ARBA00022786"/>
    </source>
</evidence>
<proteinExistence type="inferred from homology"/>
<dbReference type="PROSITE" id="PS50088">
    <property type="entry name" value="ANK_REPEAT"/>
    <property type="match status" value="4"/>
</dbReference>
<dbReference type="Proteomes" id="UP000694700">
    <property type="component" value="Unplaced"/>
</dbReference>
<dbReference type="FunFam" id="1.10.750.20:FF:000001">
    <property type="entry name" value="Ankyrin repeat and SOCS box containing 1"/>
    <property type="match status" value="1"/>
</dbReference>
<dbReference type="PROSITE" id="PS50297">
    <property type="entry name" value="ANK_REP_REGION"/>
    <property type="match status" value="4"/>
</dbReference>
<dbReference type="SMART" id="SM00969">
    <property type="entry name" value="SOCS_box"/>
    <property type="match status" value="1"/>
</dbReference>
<dbReference type="InterPro" id="IPR001496">
    <property type="entry name" value="SOCS_box"/>
</dbReference>
<sequence length="327" mass="35682">MAVVHAEVNVWSTPWDHRFQLYGGHVCNTLMADTWDDRTPLHDAALQGRLLPLRRLLSQGYNVGMVTLDGITPLHEACVGGHFTCAKLLLEHGADVCIYLSLYLQYLPLFCSLFLHKHTLMANIYTCIQANAVSLDGATPLFSACCSGNPALVSLILIYSSVHHPAHLQSSPLHEAAKRGHTACVELLLSHGVNVDMEVPSIGTALYCACESKATECVQSLLISGADVHYGRGLDTPLHAASRVGGAKEVELLLEHGADGTLRNSEGKKALELTADQSIKHLLQTTGPCSLSQLSRWCIRRSLGQKGLNKTKMLCLPHLLHNYLLYH</sequence>
<keyword evidence="3" id="KW-0677">Repeat</keyword>
<evidence type="ECO:0000256" key="2">
    <source>
        <dbReference type="ARBA" id="ARBA00005949"/>
    </source>
</evidence>
<protein>
    <recommendedName>
        <fullName evidence="6">Ankyrin repeat and SOCS box protein 11</fullName>
    </recommendedName>
</protein>
<reference evidence="9" key="1">
    <citation type="submission" date="2025-08" db="UniProtKB">
        <authorList>
            <consortium name="Ensembl"/>
        </authorList>
    </citation>
    <scope>IDENTIFICATION</scope>
</reference>
<dbReference type="PANTHER" id="PTHR24136:SF14">
    <property type="entry name" value="ANKYRIN REPEAT AND SOCS BOX PROTEIN 11"/>
    <property type="match status" value="1"/>
</dbReference>
<dbReference type="GO" id="GO:0016567">
    <property type="term" value="P:protein ubiquitination"/>
    <property type="evidence" value="ECO:0007669"/>
    <property type="project" value="UniProtKB-UniPathway"/>
</dbReference>
<keyword evidence="5 7" id="KW-0040">ANK repeat</keyword>